<keyword evidence="3" id="KW-1185">Reference proteome</keyword>
<dbReference type="Gene3D" id="1.10.630.10">
    <property type="entry name" value="Cytochrome P450"/>
    <property type="match status" value="1"/>
</dbReference>
<dbReference type="PANTHER" id="PTHR47950:SF44">
    <property type="entry name" value="CYTOCHROME P450, FAMILY 76, SUBFAMILY C, POLYPEPTIDE 5-RELATED"/>
    <property type="match status" value="1"/>
</dbReference>
<dbReference type="Proteomes" id="UP000027138">
    <property type="component" value="Unassembled WGS sequence"/>
</dbReference>
<dbReference type="EMBL" id="KK914751">
    <property type="protein sequence ID" value="KDP29427.1"/>
    <property type="molecule type" value="Genomic_DNA"/>
</dbReference>
<accession>A0A067JZX1</accession>
<protein>
    <submittedName>
        <fullName evidence="2">Uncharacterized protein</fullName>
    </submittedName>
</protein>
<name>A0A067JZX1_JATCU</name>
<dbReference type="GO" id="GO:0004497">
    <property type="term" value="F:monooxygenase activity"/>
    <property type="evidence" value="ECO:0007669"/>
    <property type="project" value="InterPro"/>
</dbReference>
<dbReference type="PANTHER" id="PTHR47950">
    <property type="entry name" value="CYTOCHROME P450, FAMILY 76, SUBFAMILY C, POLYPEPTIDE 5-RELATED"/>
    <property type="match status" value="1"/>
</dbReference>
<dbReference type="STRING" id="180498.A0A067JZX1"/>
<proteinExistence type="inferred from homology"/>
<dbReference type="InterPro" id="IPR001128">
    <property type="entry name" value="Cyt_P450"/>
</dbReference>
<dbReference type="GO" id="GO:0020037">
    <property type="term" value="F:heme binding"/>
    <property type="evidence" value="ECO:0007669"/>
    <property type="project" value="InterPro"/>
</dbReference>
<dbReference type="InterPro" id="IPR036396">
    <property type="entry name" value="Cyt_P450_sf"/>
</dbReference>
<dbReference type="GO" id="GO:0016705">
    <property type="term" value="F:oxidoreductase activity, acting on paired donors, with incorporation or reduction of molecular oxygen"/>
    <property type="evidence" value="ECO:0007669"/>
    <property type="project" value="InterPro"/>
</dbReference>
<organism evidence="2 3">
    <name type="scientific">Jatropha curcas</name>
    <name type="common">Barbados nut</name>
    <dbReference type="NCBI Taxonomy" id="180498"/>
    <lineage>
        <taxon>Eukaryota</taxon>
        <taxon>Viridiplantae</taxon>
        <taxon>Streptophyta</taxon>
        <taxon>Embryophyta</taxon>
        <taxon>Tracheophyta</taxon>
        <taxon>Spermatophyta</taxon>
        <taxon>Magnoliopsida</taxon>
        <taxon>eudicotyledons</taxon>
        <taxon>Gunneridae</taxon>
        <taxon>Pentapetalae</taxon>
        <taxon>rosids</taxon>
        <taxon>fabids</taxon>
        <taxon>Malpighiales</taxon>
        <taxon>Euphorbiaceae</taxon>
        <taxon>Crotonoideae</taxon>
        <taxon>Jatropheae</taxon>
        <taxon>Jatropha</taxon>
    </lineage>
</organism>
<evidence type="ECO:0000256" key="1">
    <source>
        <dbReference type="ARBA" id="ARBA00010617"/>
    </source>
</evidence>
<dbReference type="AlphaFoldDB" id="A0A067JZX1"/>
<evidence type="ECO:0000313" key="2">
    <source>
        <dbReference type="EMBL" id="KDP29427.1"/>
    </source>
</evidence>
<dbReference type="InterPro" id="IPR002401">
    <property type="entry name" value="Cyt_P450_E_grp-I"/>
</dbReference>
<sequence length="145" mass="16125">MQLSASSSSGTTEAEAEAEASCDVLDSLLMLVKESNSGLRLEDVRHMLLDFFVAGTDTTARTLEWAMAELLKNPEKLAKLKHEVKQVEGVIEESDIIKFPYLRATIKETFRLHPPVPFLVPRKAESEVEINGFEVPKNAQVLVNV</sequence>
<dbReference type="GO" id="GO:0005506">
    <property type="term" value="F:iron ion binding"/>
    <property type="evidence" value="ECO:0007669"/>
    <property type="project" value="InterPro"/>
</dbReference>
<reference evidence="2 3" key="1">
    <citation type="journal article" date="2014" name="PLoS ONE">
        <title>Global Analysis of Gene Expression Profiles in Physic Nut (Jatropha curcas L.) Seedlings Exposed to Salt Stress.</title>
        <authorList>
            <person name="Zhang L."/>
            <person name="Zhang C."/>
            <person name="Wu P."/>
            <person name="Chen Y."/>
            <person name="Li M."/>
            <person name="Jiang H."/>
            <person name="Wu G."/>
        </authorList>
    </citation>
    <scope>NUCLEOTIDE SEQUENCE [LARGE SCALE GENOMIC DNA]</scope>
    <source>
        <strain evidence="3">cv. GZQX0401</strain>
        <tissue evidence="2">Young leaves</tissue>
    </source>
</reference>
<comment type="similarity">
    <text evidence="1">Belongs to the cytochrome P450 family.</text>
</comment>
<gene>
    <name evidence="2" type="ORF">JCGZ_18348</name>
</gene>
<dbReference type="OrthoDB" id="2789670at2759"/>
<dbReference type="SUPFAM" id="SSF48264">
    <property type="entry name" value="Cytochrome P450"/>
    <property type="match status" value="1"/>
</dbReference>
<dbReference type="PRINTS" id="PR00385">
    <property type="entry name" value="P450"/>
</dbReference>
<dbReference type="Pfam" id="PF00067">
    <property type="entry name" value="p450"/>
    <property type="match status" value="1"/>
</dbReference>
<dbReference type="PRINTS" id="PR00463">
    <property type="entry name" value="EP450I"/>
</dbReference>
<evidence type="ECO:0000313" key="3">
    <source>
        <dbReference type="Proteomes" id="UP000027138"/>
    </source>
</evidence>